<feature type="binding site" evidence="1">
    <location>
        <position position="96"/>
    </location>
    <ligand>
        <name>ATP</name>
        <dbReference type="ChEBI" id="CHEBI:30616"/>
    </ligand>
</feature>
<proteinExistence type="predicted"/>
<dbReference type="SUPFAM" id="SSF56112">
    <property type="entry name" value="Protein kinase-like (PK-like)"/>
    <property type="match status" value="1"/>
</dbReference>
<evidence type="ECO:0000256" key="1">
    <source>
        <dbReference type="PROSITE-ProRule" id="PRU10141"/>
    </source>
</evidence>
<keyword evidence="4" id="KW-1185">Reference proteome</keyword>
<organism evidence="3 4">
    <name type="scientific">Ktedonobacter robiniae</name>
    <dbReference type="NCBI Taxonomy" id="2778365"/>
    <lineage>
        <taxon>Bacteria</taxon>
        <taxon>Bacillati</taxon>
        <taxon>Chloroflexota</taxon>
        <taxon>Ktedonobacteria</taxon>
        <taxon>Ktedonobacterales</taxon>
        <taxon>Ktedonobacteraceae</taxon>
        <taxon>Ktedonobacter</taxon>
    </lineage>
</organism>
<gene>
    <name evidence="3" type="ORF">KSB_14780</name>
</gene>
<accession>A0ABQ3UJZ3</accession>
<dbReference type="RefSeq" id="WP_201369853.1">
    <property type="nucleotide sequence ID" value="NZ_BNJG01000001.1"/>
</dbReference>
<evidence type="ECO:0000313" key="4">
    <source>
        <dbReference type="Proteomes" id="UP000654345"/>
    </source>
</evidence>
<dbReference type="InterPro" id="IPR000719">
    <property type="entry name" value="Prot_kinase_dom"/>
</dbReference>
<dbReference type="PROSITE" id="PS00107">
    <property type="entry name" value="PROTEIN_KINASE_ATP"/>
    <property type="match status" value="1"/>
</dbReference>
<reference evidence="3 4" key="1">
    <citation type="journal article" date="2021" name="Int. J. Syst. Evol. Microbiol.">
        <title>Reticulibacter mediterranei gen. nov., sp. nov., within the new family Reticulibacteraceae fam. nov., and Ktedonospora formicarum gen. nov., sp. nov., Ktedonobacter robiniae sp. nov., Dictyobacter formicarum sp. nov. and Dictyobacter arantiisoli sp. nov., belonging to the class Ktedonobacteria.</title>
        <authorList>
            <person name="Yabe S."/>
            <person name="Zheng Y."/>
            <person name="Wang C.M."/>
            <person name="Sakai Y."/>
            <person name="Abe K."/>
            <person name="Yokota A."/>
            <person name="Donadio S."/>
            <person name="Cavaletti L."/>
            <person name="Monciardini P."/>
        </authorList>
    </citation>
    <scope>NUCLEOTIDE SEQUENCE [LARGE SCALE GENOMIC DNA]</scope>
    <source>
        <strain evidence="3 4">SOSP1-30</strain>
    </source>
</reference>
<dbReference type="PROSITE" id="PS50011">
    <property type="entry name" value="PROTEIN_KINASE_DOM"/>
    <property type="match status" value="1"/>
</dbReference>
<protein>
    <recommendedName>
        <fullName evidence="2">Protein kinase domain-containing protein</fullName>
    </recommendedName>
</protein>
<evidence type="ECO:0000259" key="2">
    <source>
        <dbReference type="PROSITE" id="PS50011"/>
    </source>
</evidence>
<evidence type="ECO:0000313" key="3">
    <source>
        <dbReference type="EMBL" id="GHO53003.1"/>
    </source>
</evidence>
<dbReference type="InterPro" id="IPR017441">
    <property type="entry name" value="Protein_kinase_ATP_BS"/>
</dbReference>
<dbReference type="InterPro" id="IPR011009">
    <property type="entry name" value="Kinase-like_dom_sf"/>
</dbReference>
<dbReference type="Proteomes" id="UP000654345">
    <property type="component" value="Unassembled WGS sequence"/>
</dbReference>
<name>A0ABQ3UJZ3_9CHLR</name>
<dbReference type="Gene3D" id="3.30.200.20">
    <property type="entry name" value="Phosphorylase Kinase, domain 1"/>
    <property type="match status" value="1"/>
</dbReference>
<comment type="caution">
    <text evidence="3">The sequence shown here is derived from an EMBL/GenBank/DDBJ whole genome shotgun (WGS) entry which is preliminary data.</text>
</comment>
<keyword evidence="1" id="KW-0067">ATP-binding</keyword>
<dbReference type="EMBL" id="BNJG01000001">
    <property type="protein sequence ID" value="GHO53003.1"/>
    <property type="molecule type" value="Genomic_DNA"/>
</dbReference>
<feature type="domain" description="Protein kinase" evidence="2">
    <location>
        <begin position="66"/>
        <end position="143"/>
    </location>
</feature>
<sequence>MLFCDHCGGGNETTASACQFCQQPLSRLQLDDEESISASSQGAGQRMITIVPVVPLEPGVLFKGRYQIVEVLGEGGYGSTYKAEDAKLKGMAVAIKMIDLAGLSPSQTHDAIATFEREAFMLRLLSHPGIPHLHFWLSRICRA</sequence>
<keyword evidence="1" id="KW-0547">Nucleotide-binding</keyword>